<protein>
    <submittedName>
        <fullName evidence="2">Uncharacterized protein</fullName>
    </submittedName>
</protein>
<dbReference type="EMBL" id="MGIL01000022">
    <property type="protein sequence ID" value="OGM87734.1"/>
    <property type="molecule type" value="Genomic_DNA"/>
</dbReference>
<proteinExistence type="predicted"/>
<reference evidence="2 3" key="1">
    <citation type="journal article" date="2016" name="Nat. Commun.">
        <title>Thousands of microbial genomes shed light on interconnected biogeochemical processes in an aquifer system.</title>
        <authorList>
            <person name="Anantharaman K."/>
            <person name="Brown C.T."/>
            <person name="Hug L.A."/>
            <person name="Sharon I."/>
            <person name="Castelle C.J."/>
            <person name="Probst A.J."/>
            <person name="Thomas B.C."/>
            <person name="Singh A."/>
            <person name="Wilkins M.J."/>
            <person name="Karaoz U."/>
            <person name="Brodie E.L."/>
            <person name="Williams K.H."/>
            <person name="Hubbard S.S."/>
            <person name="Banfield J.F."/>
        </authorList>
    </citation>
    <scope>NUCLEOTIDE SEQUENCE [LARGE SCALE GENOMIC DNA]</scope>
</reference>
<keyword evidence="1" id="KW-0812">Transmembrane</keyword>
<feature type="transmembrane region" description="Helical" evidence="1">
    <location>
        <begin position="254"/>
        <end position="281"/>
    </location>
</feature>
<keyword evidence="1" id="KW-0472">Membrane</keyword>
<sequence>MKRLAEIAFVYLILGCLFLSAGGLPASAQILPNLGTRRAQVTISASLGEPVLRLWGYGSANSRVELSGRGVADFAYSRSDGYYEFSKAFLPAPTDFLYPELCLTAIDQTGRATPPTCIPALPANEFSYDIGPIILPPTLSLEAGSTTPDTQVAASGMTIPNSEVKIVLAEGDTGNPLTKLSIVTEVLAYYIPNYTVKSDSQGYFNFNMPATTSDKWRMFAITNYSQVATSPKSNTLTFEVISPALAAAQKIWKLILSLFTLPVLISFEILIILVLIALLLVKRGKKKVSPTISNKIDEYQAYLISKRLPKI</sequence>
<evidence type="ECO:0000313" key="2">
    <source>
        <dbReference type="EMBL" id="OGM87734.1"/>
    </source>
</evidence>
<gene>
    <name evidence="2" type="ORF">A2573_00510</name>
</gene>
<dbReference type="Proteomes" id="UP000177596">
    <property type="component" value="Unassembled WGS sequence"/>
</dbReference>
<dbReference type="AlphaFoldDB" id="A0A1F8DGJ1"/>
<organism evidence="2 3">
    <name type="scientific">Candidatus Woesebacteria bacterium RIFOXYD1_FULL_43_18</name>
    <dbReference type="NCBI Taxonomy" id="1802551"/>
    <lineage>
        <taxon>Bacteria</taxon>
        <taxon>Candidatus Woeseibacteriota</taxon>
    </lineage>
</organism>
<comment type="caution">
    <text evidence="2">The sequence shown here is derived from an EMBL/GenBank/DDBJ whole genome shotgun (WGS) entry which is preliminary data.</text>
</comment>
<keyword evidence="1" id="KW-1133">Transmembrane helix</keyword>
<name>A0A1F8DGJ1_9BACT</name>
<evidence type="ECO:0000256" key="1">
    <source>
        <dbReference type="SAM" id="Phobius"/>
    </source>
</evidence>
<evidence type="ECO:0000313" key="3">
    <source>
        <dbReference type="Proteomes" id="UP000177596"/>
    </source>
</evidence>
<accession>A0A1F8DGJ1</accession>